<evidence type="ECO:0000313" key="3">
    <source>
        <dbReference type="Proteomes" id="UP000765509"/>
    </source>
</evidence>
<dbReference type="InterPro" id="IPR012337">
    <property type="entry name" value="RNaseH-like_sf"/>
</dbReference>
<dbReference type="AlphaFoldDB" id="A0A9Q3J4E8"/>
<keyword evidence="3" id="KW-1185">Reference proteome</keyword>
<dbReference type="GO" id="GO:0003676">
    <property type="term" value="F:nucleic acid binding"/>
    <property type="evidence" value="ECO:0007669"/>
    <property type="project" value="InterPro"/>
</dbReference>
<dbReference type="SUPFAM" id="SSF53098">
    <property type="entry name" value="Ribonuclease H-like"/>
    <property type="match status" value="1"/>
</dbReference>
<evidence type="ECO:0000259" key="1">
    <source>
        <dbReference type="Pfam" id="PF17921"/>
    </source>
</evidence>
<organism evidence="2 3">
    <name type="scientific">Austropuccinia psidii MF-1</name>
    <dbReference type="NCBI Taxonomy" id="1389203"/>
    <lineage>
        <taxon>Eukaryota</taxon>
        <taxon>Fungi</taxon>
        <taxon>Dikarya</taxon>
        <taxon>Basidiomycota</taxon>
        <taxon>Pucciniomycotina</taxon>
        <taxon>Pucciniomycetes</taxon>
        <taxon>Pucciniales</taxon>
        <taxon>Sphaerophragmiaceae</taxon>
        <taxon>Austropuccinia</taxon>
    </lineage>
</organism>
<evidence type="ECO:0000313" key="2">
    <source>
        <dbReference type="EMBL" id="MBW0555249.1"/>
    </source>
</evidence>
<gene>
    <name evidence="2" type="ORF">O181_094964</name>
</gene>
<dbReference type="Pfam" id="PF17921">
    <property type="entry name" value="Integrase_H2C2"/>
    <property type="match status" value="1"/>
</dbReference>
<protein>
    <recommendedName>
        <fullName evidence="1">Integrase zinc-binding domain-containing protein</fullName>
    </recommendedName>
</protein>
<feature type="domain" description="Integrase zinc-binding" evidence="1">
    <location>
        <begin position="39"/>
        <end position="96"/>
    </location>
</feature>
<accession>A0A9Q3J4E8</accession>
<sequence length="192" mass="22605">MQSQLEGPWLRDYKDNSFFLLDCLLHHREKHVSALTVIDRDHISLILQECRDCPHMGQMSEDMTKQRVASTAWWPKWEQDLSKYINTFGRCQKSKRKHAKKYGLHQHIEELKHPRETLSMNWVTGPVPGGRENFNCYLIIVDRFGKSLRFPPCHKEDTAMDTALLFWNNIISTWEVPKIIIGDKDPKFPSEV</sequence>
<dbReference type="Gene3D" id="3.30.420.10">
    <property type="entry name" value="Ribonuclease H-like superfamily/Ribonuclease H"/>
    <property type="match status" value="1"/>
</dbReference>
<dbReference type="PANTHER" id="PTHR37984:SF5">
    <property type="entry name" value="PROTEIN NYNRIN-LIKE"/>
    <property type="match status" value="1"/>
</dbReference>
<comment type="caution">
    <text evidence="2">The sequence shown here is derived from an EMBL/GenBank/DDBJ whole genome shotgun (WGS) entry which is preliminary data.</text>
</comment>
<dbReference type="OrthoDB" id="2595244at2759"/>
<dbReference type="Gene3D" id="1.10.340.70">
    <property type="match status" value="1"/>
</dbReference>
<dbReference type="EMBL" id="AVOT02062155">
    <property type="protein sequence ID" value="MBW0555249.1"/>
    <property type="molecule type" value="Genomic_DNA"/>
</dbReference>
<proteinExistence type="predicted"/>
<dbReference type="InterPro" id="IPR041588">
    <property type="entry name" value="Integrase_H2C2"/>
</dbReference>
<dbReference type="Proteomes" id="UP000765509">
    <property type="component" value="Unassembled WGS sequence"/>
</dbReference>
<reference evidence="2" key="1">
    <citation type="submission" date="2021-03" db="EMBL/GenBank/DDBJ databases">
        <title>Draft genome sequence of rust myrtle Austropuccinia psidii MF-1, a brazilian biotype.</title>
        <authorList>
            <person name="Quecine M.C."/>
            <person name="Pachon D.M.R."/>
            <person name="Bonatelli M.L."/>
            <person name="Correr F.H."/>
            <person name="Franceschini L.M."/>
            <person name="Leite T.F."/>
            <person name="Margarido G.R.A."/>
            <person name="Almeida C.A."/>
            <person name="Ferrarezi J.A."/>
            <person name="Labate C.A."/>
        </authorList>
    </citation>
    <scope>NUCLEOTIDE SEQUENCE</scope>
    <source>
        <strain evidence="2">MF-1</strain>
    </source>
</reference>
<dbReference type="InterPro" id="IPR050951">
    <property type="entry name" value="Retrovirus_Pol_polyprotein"/>
</dbReference>
<name>A0A9Q3J4E8_9BASI</name>
<dbReference type="InterPro" id="IPR036397">
    <property type="entry name" value="RNaseH_sf"/>
</dbReference>
<dbReference type="PANTHER" id="PTHR37984">
    <property type="entry name" value="PROTEIN CBG26694"/>
    <property type="match status" value="1"/>
</dbReference>